<feature type="transmembrane region" description="Helical" evidence="1">
    <location>
        <begin position="104"/>
        <end position="126"/>
    </location>
</feature>
<sequence>MEKDYNGKEKQAIRFRLYLLLVLVVVGEGVLLYSTITKMTIPLLLVHFTFFFNGLNLGLSKRFLAVLKRFSKKNNEERLNYRFIDTLTFLALFLYLISDRISQSSHSLIMVVAYPVFWGLMSGILIQSRKQLL</sequence>
<feature type="transmembrane region" description="Helical" evidence="1">
    <location>
        <begin position="79"/>
        <end position="98"/>
    </location>
</feature>
<evidence type="ECO:0000313" key="2">
    <source>
        <dbReference type="EMBL" id="VUW92614.1"/>
    </source>
</evidence>
<proteinExistence type="predicted"/>
<dbReference type="Proteomes" id="UP000385544">
    <property type="component" value="Unassembled WGS sequence"/>
</dbReference>
<keyword evidence="1" id="KW-0472">Membrane</keyword>
<reference evidence="2 3" key="1">
    <citation type="submission" date="2019-07" db="EMBL/GenBank/DDBJ databases">
        <authorList>
            <person name="Hibberd C M."/>
            <person name="Gehrig L. J."/>
            <person name="Chang H.-W."/>
            <person name="Venkatesh S."/>
        </authorList>
    </citation>
    <scope>NUCLEOTIDE SEQUENCE [LARGE SCALE GENOMIC DNA]</scope>
    <source>
        <strain evidence="2">Streptococcus_constellatus_SS_Bg39</strain>
    </source>
</reference>
<gene>
    <name evidence="2" type="ORF">SCSS39_00373</name>
</gene>
<accession>A0A564SBX3</accession>
<feature type="transmembrane region" description="Helical" evidence="1">
    <location>
        <begin position="39"/>
        <end position="59"/>
    </location>
</feature>
<keyword evidence="1" id="KW-1133">Transmembrane helix</keyword>
<dbReference type="AlphaFoldDB" id="A0A564SBX3"/>
<keyword evidence="1" id="KW-0812">Transmembrane</keyword>
<protein>
    <submittedName>
        <fullName evidence="2">Uncharacterized protein</fullName>
    </submittedName>
</protein>
<evidence type="ECO:0000313" key="3">
    <source>
        <dbReference type="Proteomes" id="UP000385544"/>
    </source>
</evidence>
<dbReference type="RefSeq" id="WP_144207517.1">
    <property type="nucleotide sequence ID" value="NZ_CABHMZ010000003.1"/>
</dbReference>
<evidence type="ECO:0000256" key="1">
    <source>
        <dbReference type="SAM" id="Phobius"/>
    </source>
</evidence>
<feature type="transmembrane region" description="Helical" evidence="1">
    <location>
        <begin position="12"/>
        <end position="33"/>
    </location>
</feature>
<name>A0A564SBX3_STRCV</name>
<organism evidence="2 3">
    <name type="scientific">Streptococcus constellatus</name>
    <dbReference type="NCBI Taxonomy" id="76860"/>
    <lineage>
        <taxon>Bacteria</taxon>
        <taxon>Bacillati</taxon>
        <taxon>Bacillota</taxon>
        <taxon>Bacilli</taxon>
        <taxon>Lactobacillales</taxon>
        <taxon>Streptococcaceae</taxon>
        <taxon>Streptococcus</taxon>
        <taxon>Streptococcus anginosus group</taxon>
    </lineage>
</organism>
<dbReference type="EMBL" id="CABHMZ010000003">
    <property type="protein sequence ID" value="VUW92614.1"/>
    <property type="molecule type" value="Genomic_DNA"/>
</dbReference>